<dbReference type="Pfam" id="PF01565">
    <property type="entry name" value="FAD_binding_4"/>
    <property type="match status" value="1"/>
</dbReference>
<dbReference type="Pfam" id="PF02913">
    <property type="entry name" value="FAD-oxidase_C"/>
    <property type="match status" value="1"/>
</dbReference>
<dbReference type="GO" id="GO:0016491">
    <property type="term" value="F:oxidoreductase activity"/>
    <property type="evidence" value="ECO:0007669"/>
    <property type="project" value="UniProtKB-KW"/>
</dbReference>
<evidence type="ECO:0000313" key="8">
    <source>
        <dbReference type="Proteomes" id="UP000599024"/>
    </source>
</evidence>
<dbReference type="InterPro" id="IPR036318">
    <property type="entry name" value="FAD-bd_PCMH-like_sf"/>
</dbReference>
<evidence type="ECO:0000256" key="5">
    <source>
        <dbReference type="ARBA" id="ARBA00023002"/>
    </source>
</evidence>
<dbReference type="Gene3D" id="1.10.45.10">
    <property type="entry name" value="Vanillyl-alcohol Oxidase, Chain A, domain 4"/>
    <property type="match status" value="1"/>
</dbReference>
<dbReference type="PANTHER" id="PTHR42934:SF3">
    <property type="entry name" value="D-LACTATE DEHYDROGENASE"/>
    <property type="match status" value="1"/>
</dbReference>
<dbReference type="SUPFAM" id="SSF56176">
    <property type="entry name" value="FAD-binding/transporter-associated domain-like"/>
    <property type="match status" value="1"/>
</dbReference>
<dbReference type="Gene3D" id="3.30.43.10">
    <property type="entry name" value="Uridine Diphospho-n-acetylenolpyruvylglucosamine Reductase, domain 2"/>
    <property type="match status" value="1"/>
</dbReference>
<proteinExistence type="inferred from homology"/>
<dbReference type="FunFam" id="1.10.45.10:FF:000001">
    <property type="entry name" value="D-lactate dehydrogenase mitochondrial"/>
    <property type="match status" value="1"/>
</dbReference>
<dbReference type="InterPro" id="IPR016166">
    <property type="entry name" value="FAD-bd_PCMH"/>
</dbReference>
<accession>A0A8J6NAC8</accession>
<dbReference type="SUPFAM" id="SSF55103">
    <property type="entry name" value="FAD-linked oxidases, C-terminal domain"/>
    <property type="match status" value="1"/>
</dbReference>
<dbReference type="InterPro" id="IPR016164">
    <property type="entry name" value="FAD-linked_Oxase-like_C"/>
</dbReference>
<dbReference type="Gene3D" id="3.30.70.2190">
    <property type="match status" value="1"/>
</dbReference>
<evidence type="ECO:0000259" key="6">
    <source>
        <dbReference type="PROSITE" id="PS51387"/>
    </source>
</evidence>
<dbReference type="InterPro" id="IPR016171">
    <property type="entry name" value="Vanillyl_alc_oxidase_C-sub2"/>
</dbReference>
<dbReference type="Gene3D" id="3.30.465.10">
    <property type="match status" value="1"/>
</dbReference>
<gene>
    <name evidence="7" type="ORF">H8E79_04740</name>
</gene>
<feature type="domain" description="FAD-binding PCMH-type" evidence="6">
    <location>
        <begin position="30"/>
        <end position="214"/>
    </location>
</feature>
<dbReference type="AlphaFoldDB" id="A0A8J6NAC8"/>
<dbReference type="EMBL" id="JACNLK010000040">
    <property type="protein sequence ID" value="MBC8208455.1"/>
    <property type="molecule type" value="Genomic_DNA"/>
</dbReference>
<dbReference type="InterPro" id="IPR016169">
    <property type="entry name" value="FAD-bd_PCMH_sub2"/>
</dbReference>
<dbReference type="Proteomes" id="UP000599024">
    <property type="component" value="Unassembled WGS sequence"/>
</dbReference>
<protein>
    <submittedName>
        <fullName evidence="7">FAD-binding protein</fullName>
    </submittedName>
</protein>
<keyword evidence="5" id="KW-0560">Oxidoreductase</keyword>
<comment type="cofactor">
    <cofactor evidence="1">
        <name>FAD</name>
        <dbReference type="ChEBI" id="CHEBI:57692"/>
    </cofactor>
</comment>
<dbReference type="Gene3D" id="3.30.70.2740">
    <property type="match status" value="1"/>
</dbReference>
<evidence type="ECO:0000313" key="7">
    <source>
        <dbReference type="EMBL" id="MBC8208455.1"/>
    </source>
</evidence>
<evidence type="ECO:0000256" key="4">
    <source>
        <dbReference type="ARBA" id="ARBA00022827"/>
    </source>
</evidence>
<dbReference type="PANTHER" id="PTHR42934">
    <property type="entry name" value="GLYCOLATE OXIDASE SUBUNIT GLCD"/>
    <property type="match status" value="1"/>
</dbReference>
<evidence type="ECO:0000256" key="1">
    <source>
        <dbReference type="ARBA" id="ARBA00001974"/>
    </source>
</evidence>
<comment type="similarity">
    <text evidence="2">Belongs to the FAD-binding oxidoreductase/transferase type 4 family.</text>
</comment>
<dbReference type="InterPro" id="IPR004113">
    <property type="entry name" value="FAD-bd_oxidored_4_C"/>
</dbReference>
<reference evidence="7 8" key="1">
    <citation type="submission" date="2020-08" db="EMBL/GenBank/DDBJ databases">
        <title>Bridging the membrane lipid divide: bacteria of the FCB group superphylum have the potential to synthesize archaeal ether lipids.</title>
        <authorList>
            <person name="Villanueva L."/>
            <person name="Von Meijenfeldt F.A.B."/>
            <person name="Westbye A.B."/>
            <person name="Yadav S."/>
            <person name="Hopmans E.C."/>
            <person name="Dutilh B.E."/>
            <person name="Sinninghe Damste J.S."/>
        </authorList>
    </citation>
    <scope>NUCLEOTIDE SEQUENCE [LARGE SCALE GENOMIC DNA]</scope>
    <source>
        <strain evidence="7">NIOZ-UU81</strain>
    </source>
</reference>
<dbReference type="InterPro" id="IPR051914">
    <property type="entry name" value="FAD-linked_OxidoTrans_Type4"/>
</dbReference>
<dbReference type="PROSITE" id="PS51387">
    <property type="entry name" value="FAD_PCMH"/>
    <property type="match status" value="1"/>
</dbReference>
<keyword evidence="4" id="KW-0274">FAD</keyword>
<dbReference type="InterPro" id="IPR006094">
    <property type="entry name" value="Oxid_FAD_bind_N"/>
</dbReference>
<sequence>MDKNIIKKIRRIVGEKHYSTAPEDLHCYSYDASRQTFLPEAVAFPDSSEQVADLLRLASEHNFPVIARGAGSGMTGGSLPVRGGLILACSRLNRIIEIDQDNMVAIIEPGVITGDFQRELRRAGLFYPPDPASLKFCTIGGNVGEGAGGPSAVKYGVTKDFIMGLEVVLANGEILNTGTRTEKGVVGYDLTRLFVGAEGTLGIITKIITRLLPLPEHKETFLITSTSLTRATGLVAEILNQGITPCTLEYLDRTALSAIANLLPAPFPPEVQAILILELDGSRKEVSEQHERLLQLITAEEQKECTIQQATDEKEREQIWQARRAVSPASYQIAPHKISEDVVVPRTRIPDLVAFCEKLSREHELNILTFGHAGDGNLHVNIMHDRNQPGAAGRAEQAKKRLFKQVIKLEGTISGEHGIGITKAPYIGLELAPTAIRTMGAIKQLFDPHNILNPGKIFPQ</sequence>
<evidence type="ECO:0000256" key="3">
    <source>
        <dbReference type="ARBA" id="ARBA00022630"/>
    </source>
</evidence>
<organism evidence="7 8">
    <name type="scientific">Candidatus Desulfatifera sulfidica</name>
    <dbReference type="NCBI Taxonomy" id="2841691"/>
    <lineage>
        <taxon>Bacteria</taxon>
        <taxon>Pseudomonadati</taxon>
        <taxon>Thermodesulfobacteriota</taxon>
        <taxon>Desulfobulbia</taxon>
        <taxon>Desulfobulbales</taxon>
        <taxon>Desulfobulbaceae</taxon>
        <taxon>Candidatus Desulfatifera</taxon>
    </lineage>
</organism>
<dbReference type="FunFam" id="3.30.70.2740:FF:000001">
    <property type="entry name" value="D-lactate dehydrogenase mitochondrial"/>
    <property type="match status" value="1"/>
</dbReference>
<dbReference type="GO" id="GO:0071949">
    <property type="term" value="F:FAD binding"/>
    <property type="evidence" value="ECO:0007669"/>
    <property type="project" value="InterPro"/>
</dbReference>
<comment type="caution">
    <text evidence="7">The sequence shown here is derived from an EMBL/GenBank/DDBJ whole genome shotgun (WGS) entry which is preliminary data.</text>
</comment>
<keyword evidence="3" id="KW-0285">Flavoprotein</keyword>
<name>A0A8J6NAC8_9BACT</name>
<evidence type="ECO:0000256" key="2">
    <source>
        <dbReference type="ARBA" id="ARBA00008000"/>
    </source>
</evidence>
<dbReference type="InterPro" id="IPR016167">
    <property type="entry name" value="FAD-bd_PCMH_sub1"/>
</dbReference>